<dbReference type="SMART" id="SM00460">
    <property type="entry name" value="TGc"/>
    <property type="match status" value="1"/>
</dbReference>
<keyword evidence="3" id="KW-1185">Reference proteome</keyword>
<dbReference type="PANTHER" id="PTHR35532:SF5">
    <property type="entry name" value="CARBOHYDRATE-BINDING DOMAIN-CONTAINING PROTEIN"/>
    <property type="match status" value="1"/>
</dbReference>
<dbReference type="Gene3D" id="2.60.40.1120">
    <property type="entry name" value="Carboxypeptidase-like, regulatory domain"/>
    <property type="match status" value="1"/>
</dbReference>
<dbReference type="InterPro" id="IPR038765">
    <property type="entry name" value="Papain-like_cys_pep_sf"/>
</dbReference>
<dbReference type="eggNOG" id="COG1305">
    <property type="taxonomic scope" value="Bacteria"/>
</dbReference>
<dbReference type="EMBL" id="CP000885">
    <property type="protein sequence ID" value="ABX42552.1"/>
    <property type="molecule type" value="Genomic_DNA"/>
</dbReference>
<gene>
    <name evidence="2" type="ordered locus">Cphy_2186</name>
</gene>
<proteinExistence type="predicted"/>
<dbReference type="Proteomes" id="UP000000370">
    <property type="component" value="Chromosome"/>
</dbReference>
<protein>
    <submittedName>
        <fullName evidence="2">Transglutaminase domain protein</fullName>
    </submittedName>
</protein>
<accession>A9KJE0</accession>
<dbReference type="SUPFAM" id="SSF54001">
    <property type="entry name" value="Cysteine proteinases"/>
    <property type="match status" value="2"/>
</dbReference>
<dbReference type="PANTHER" id="PTHR35532">
    <property type="entry name" value="SIMILAR TO POLYHYDROXYALKANOATE DEPOLYMERASE"/>
    <property type="match status" value="1"/>
</dbReference>
<dbReference type="STRING" id="357809.Cphy_2186"/>
<dbReference type="Gene3D" id="3.10.620.30">
    <property type="match status" value="1"/>
</dbReference>
<organism evidence="2 3">
    <name type="scientific">Lachnoclostridium phytofermentans (strain ATCC 700394 / DSM 18823 / ISDg)</name>
    <name type="common">Clostridium phytofermentans</name>
    <dbReference type="NCBI Taxonomy" id="357809"/>
    <lineage>
        <taxon>Bacteria</taxon>
        <taxon>Bacillati</taxon>
        <taxon>Bacillota</taxon>
        <taxon>Clostridia</taxon>
        <taxon>Lachnospirales</taxon>
        <taxon>Lachnospiraceae</taxon>
    </lineage>
</organism>
<name>A9KJE0_LACP7</name>
<sequence>MFSVQLEKYANKKFEERKAVYEPILPELVEQFNQCGREERILLEFLYGTMPVRDAGEYEFKVFLSYVTHANWLREHMEWTRQLPEDYFIHYVFYPRVNSEDITECRQFFYDHLKDRIKDKNMTEAVLEINYWCAENATYEASDSRTISPMTVYNSGKGRCGEESTFAVTAFRSVGIAARQVYTPRWAHCDDNHAWVEIFVDGTWCFLGACEPEEVLNKGWFLNASSRALLVHSRTFSDYRSESTEEHIGKEDLLSYYNSTSTYAKTRCFKIFVKDKNLEPVCGAKVSLEILNYAEFASVTELYTDEKGCVSITIGLGDIHIRAVKDGFFAEAMGHVRTQEEITLILNDNLLSKDWVTDSWEMCEVEAPKDSVKYQFNLTREQQATNRSKLREAKLLRENRIESYYDEALAENVPDAKEILHLAKGNFMEIYRFLTVDGNNVDSNQDRLALLKTLKVKDYKDVTASVLEDHLKVRESSYKYRPVYKDNIAHEDSIVYKESIEFNDSCVYNDSIAYEYSFAMEYIVCPRIYLEELTAYRSYINSYFDEDTKQKFISNPNSIWDYIKEIIKFQKEFDYQTITATPIGCLKLQQGNTLSQKILFVAICRTLGIPARLNKVTMEPEFFDGKDFCILVNQNRDCLSLDQDKDKSIKSNGYDKMPHDLSLHEPERGNLILLVENKEKWTYGQNFTLGKLQEGQYLTLDYEGLKFPDKELSLLLEAGIYRLIVTTRMPNGNQHMSVRIFEIQSEEEKRIQMILRENQLEDLLVDNEIADFEISDGQMEYWLSGLMKEQNGILAFLDEGKEPTEHVLNEMLEKETELQKFHGNILFIVKDQEAITNETMKKVLEKIPNIQVYFDPELEHAEPVARRMYVDPEKLPLLVALNQGCTGVYSCAGYNVGSVALILKILDKINK</sequence>
<evidence type="ECO:0000313" key="2">
    <source>
        <dbReference type="EMBL" id="ABX42552.1"/>
    </source>
</evidence>
<feature type="domain" description="Transglutaminase-like" evidence="1">
    <location>
        <begin position="152"/>
        <end position="211"/>
    </location>
</feature>
<dbReference type="KEGG" id="cpy:Cphy_2186"/>
<evidence type="ECO:0000259" key="1">
    <source>
        <dbReference type="SMART" id="SM00460"/>
    </source>
</evidence>
<dbReference type="RefSeq" id="WP_012200206.1">
    <property type="nucleotide sequence ID" value="NC_010001.1"/>
</dbReference>
<evidence type="ECO:0000313" key="3">
    <source>
        <dbReference type="Proteomes" id="UP000000370"/>
    </source>
</evidence>
<reference evidence="3" key="1">
    <citation type="submission" date="2007-11" db="EMBL/GenBank/DDBJ databases">
        <title>Complete genome sequence of Clostridium phytofermentans ISDg.</title>
        <authorList>
            <person name="Leschine S.B."/>
            <person name="Warnick T.A."/>
            <person name="Blanchard J.L."/>
            <person name="Schnell D.J."/>
            <person name="Petit E.L."/>
            <person name="LaTouf W.G."/>
            <person name="Copeland A."/>
            <person name="Lucas S."/>
            <person name="Lapidus A."/>
            <person name="Barry K."/>
            <person name="Glavina del Rio T."/>
            <person name="Dalin E."/>
            <person name="Tice H."/>
            <person name="Pitluck S."/>
            <person name="Kiss H."/>
            <person name="Brettin T."/>
            <person name="Bruce D."/>
            <person name="Detter J.C."/>
            <person name="Han C."/>
            <person name="Kuske C."/>
            <person name="Schmutz J."/>
            <person name="Larimer F."/>
            <person name="Land M."/>
            <person name="Hauser L."/>
            <person name="Kyrpides N."/>
            <person name="Kim E.A."/>
            <person name="Richardson P."/>
        </authorList>
    </citation>
    <scope>NUCLEOTIDE SEQUENCE [LARGE SCALE GENOMIC DNA]</scope>
    <source>
        <strain evidence="3">ATCC 700394 / DSM 18823 / ISDg</strain>
    </source>
</reference>
<dbReference type="HOGENOM" id="CLU_325905_0_0_9"/>
<dbReference type="InterPro" id="IPR002931">
    <property type="entry name" value="Transglutaminase-like"/>
</dbReference>
<dbReference type="OrthoDB" id="9787782at2"/>
<dbReference type="Pfam" id="PF01841">
    <property type="entry name" value="Transglut_core"/>
    <property type="match status" value="2"/>
</dbReference>
<dbReference type="AlphaFoldDB" id="A9KJE0"/>